<keyword evidence="3" id="KW-0175">Coiled coil</keyword>
<dbReference type="InterPro" id="IPR027417">
    <property type="entry name" value="P-loop_NTPase"/>
</dbReference>
<feature type="coiled-coil region" evidence="3">
    <location>
        <begin position="333"/>
        <end position="405"/>
    </location>
</feature>
<reference evidence="5 6" key="2">
    <citation type="submission" date="2018-06" db="EMBL/GenBank/DDBJ databases">
        <title>Metagenomic assembly of (sub)arctic Cyanobacteria and their associated microbiome from non-axenic cultures.</title>
        <authorList>
            <person name="Baurain D."/>
        </authorList>
    </citation>
    <scope>NUCLEOTIDE SEQUENCE [LARGE SCALE GENOMIC DNA]</scope>
    <source>
        <strain evidence="5">ULC027bin1</strain>
    </source>
</reference>
<dbReference type="Proteomes" id="UP000249794">
    <property type="component" value="Unassembled WGS sequence"/>
</dbReference>
<comment type="caution">
    <text evidence="5">The sequence shown here is derived from an EMBL/GenBank/DDBJ whole genome shotgun (WGS) entry which is preliminary data.</text>
</comment>
<dbReference type="CDD" id="cd05387">
    <property type="entry name" value="BY-kinase"/>
    <property type="match status" value="1"/>
</dbReference>
<dbReference type="PANTHER" id="PTHR32309">
    <property type="entry name" value="TYROSINE-PROTEIN KINASE"/>
    <property type="match status" value="1"/>
</dbReference>
<proteinExistence type="predicted"/>
<protein>
    <submittedName>
        <fullName evidence="5">Capsular biosynthesis protein</fullName>
    </submittedName>
</protein>
<sequence length="740" mass="80285">MKTDDILQLTESDSSSVPAEGIDLNQVMQALARKWWIILGVTGLSMAAAGTKVISSTPESVGNVEILVRSGSAETDVIANIPETLSNGVPLKAITVTEDLLKILKSPKVLAPVVAKVQSTYPEICGIPEGLSGEATDLSDLCYQRLSSRLKVEAIDKDSAIVRVTFEDENPQAIEAVLTQLSQAYLDYSLETKQADIRRGIEFVVQKLPDLRQKVEVLQTQLQNLRQQNDVIDPASRATQLAEQITTFSQSQLEVEVQLSQAKAIANDLTQQLQSNEQASSLALSQNTRYQSLLNALLDLDSQIAEASTLYLDSSPDMQVLKEQRQNLLSLLASEGQQSQRELANQINELETQDQALKQTLQGLNADVGQLTGVTRSYDEIQRELAVASENLNQFIAKREALEIDAAQREIPWEIITPPTASRLAPTSLSQPLLLGGTLGLLLGTGIVLLVNSSSGVIYSEEELKRSTRLPILGSIPNYTMTDEFSSERMGERTGSASRQYASIGAERSGLGENGAGNSGGFGPNGNGTSPRPFSHAAAIPTYAQDPFVESFRSLYANLRLLGSTEPIRSVAISSVMAGEGKSTVALHLAEAAAAMGKRVLLIDGDLRNPQIHHYLELSNEKGLTNLFSGDSNPAIVQRFSPEPNLYVIAAGSASFDPTRLFSSRSMKRFAKKVEARFDLVIYDTPPLLGQSDAYLIADNTDGMLLVTRPGKLKQPLLDKAMEQLRIADIHMLGLVTREA</sequence>
<evidence type="ECO:0000256" key="3">
    <source>
        <dbReference type="SAM" id="Coils"/>
    </source>
</evidence>
<feature type="compositionally biased region" description="Gly residues" evidence="4">
    <location>
        <begin position="512"/>
        <end position="526"/>
    </location>
</feature>
<dbReference type="NCBIfam" id="TIGR01007">
    <property type="entry name" value="eps_fam"/>
    <property type="match status" value="1"/>
</dbReference>
<evidence type="ECO:0000313" key="6">
    <source>
        <dbReference type="Proteomes" id="UP000249794"/>
    </source>
</evidence>
<dbReference type="GO" id="GO:0004713">
    <property type="term" value="F:protein tyrosine kinase activity"/>
    <property type="evidence" value="ECO:0007669"/>
    <property type="project" value="TreeGrafter"/>
</dbReference>
<dbReference type="InterPro" id="IPR033756">
    <property type="entry name" value="YlxH/NBP35"/>
</dbReference>
<name>A0A2W4WUP9_9CYAN</name>
<dbReference type="InterPro" id="IPR050445">
    <property type="entry name" value="Bact_polysacc_biosynth/exp"/>
</dbReference>
<dbReference type="InterPro" id="IPR005702">
    <property type="entry name" value="Wzc-like_C"/>
</dbReference>
<reference evidence="6" key="1">
    <citation type="submission" date="2018-04" db="EMBL/GenBank/DDBJ databases">
        <authorList>
            <person name="Cornet L."/>
        </authorList>
    </citation>
    <scope>NUCLEOTIDE SEQUENCE [LARGE SCALE GENOMIC DNA]</scope>
</reference>
<dbReference type="Gene3D" id="3.40.50.300">
    <property type="entry name" value="P-loop containing nucleotide triphosphate hydrolases"/>
    <property type="match status" value="1"/>
</dbReference>
<dbReference type="Pfam" id="PF10609">
    <property type="entry name" value="ParA"/>
    <property type="match status" value="1"/>
</dbReference>
<organism evidence="5 6">
    <name type="scientific">Phormidesmis priestleyi</name>
    <dbReference type="NCBI Taxonomy" id="268141"/>
    <lineage>
        <taxon>Bacteria</taxon>
        <taxon>Bacillati</taxon>
        <taxon>Cyanobacteriota</taxon>
        <taxon>Cyanophyceae</taxon>
        <taxon>Leptolyngbyales</taxon>
        <taxon>Leptolyngbyaceae</taxon>
        <taxon>Phormidesmis</taxon>
    </lineage>
</organism>
<evidence type="ECO:0000256" key="1">
    <source>
        <dbReference type="ARBA" id="ARBA00022741"/>
    </source>
</evidence>
<dbReference type="PANTHER" id="PTHR32309:SF13">
    <property type="entry name" value="FERRIC ENTEROBACTIN TRANSPORT PROTEIN FEPE"/>
    <property type="match status" value="1"/>
</dbReference>
<dbReference type="GO" id="GO:0005524">
    <property type="term" value="F:ATP binding"/>
    <property type="evidence" value="ECO:0007669"/>
    <property type="project" value="UniProtKB-KW"/>
</dbReference>
<keyword evidence="1" id="KW-0547">Nucleotide-binding</keyword>
<dbReference type="AlphaFoldDB" id="A0A2W4WUP9"/>
<feature type="region of interest" description="Disordered" evidence="4">
    <location>
        <begin position="508"/>
        <end position="530"/>
    </location>
</feature>
<evidence type="ECO:0000256" key="4">
    <source>
        <dbReference type="SAM" id="MobiDB-lite"/>
    </source>
</evidence>
<accession>A0A2W4WUP9</accession>
<dbReference type="SUPFAM" id="SSF52540">
    <property type="entry name" value="P-loop containing nucleoside triphosphate hydrolases"/>
    <property type="match status" value="1"/>
</dbReference>
<dbReference type="EMBL" id="QBMP01000243">
    <property type="protein sequence ID" value="PZO48250.1"/>
    <property type="molecule type" value="Genomic_DNA"/>
</dbReference>
<gene>
    <name evidence="5" type="ORF">DCF15_18100</name>
</gene>
<keyword evidence="2" id="KW-0067">ATP-binding</keyword>
<dbReference type="GO" id="GO:0005886">
    <property type="term" value="C:plasma membrane"/>
    <property type="evidence" value="ECO:0007669"/>
    <property type="project" value="TreeGrafter"/>
</dbReference>
<evidence type="ECO:0000313" key="5">
    <source>
        <dbReference type="EMBL" id="PZO48250.1"/>
    </source>
</evidence>
<evidence type="ECO:0000256" key="2">
    <source>
        <dbReference type="ARBA" id="ARBA00022840"/>
    </source>
</evidence>